<sequence length="39" mass="4355">MSHISHSAGRLSKMGQNLLKKVNSDTALKQNSRNKVLVY</sequence>
<dbReference type="Proteomes" id="UP001152888">
    <property type="component" value="Unassembled WGS sequence"/>
</dbReference>
<keyword evidence="2" id="KW-1185">Reference proteome</keyword>
<comment type="caution">
    <text evidence="1">The sequence shown here is derived from an EMBL/GenBank/DDBJ whole genome shotgun (WGS) entry which is preliminary data.</text>
</comment>
<organism evidence="1 2">
    <name type="scientific">Acanthoscelides obtectus</name>
    <name type="common">Bean weevil</name>
    <name type="synonym">Bruchus obtectus</name>
    <dbReference type="NCBI Taxonomy" id="200917"/>
    <lineage>
        <taxon>Eukaryota</taxon>
        <taxon>Metazoa</taxon>
        <taxon>Ecdysozoa</taxon>
        <taxon>Arthropoda</taxon>
        <taxon>Hexapoda</taxon>
        <taxon>Insecta</taxon>
        <taxon>Pterygota</taxon>
        <taxon>Neoptera</taxon>
        <taxon>Endopterygota</taxon>
        <taxon>Coleoptera</taxon>
        <taxon>Polyphaga</taxon>
        <taxon>Cucujiformia</taxon>
        <taxon>Chrysomeloidea</taxon>
        <taxon>Chrysomelidae</taxon>
        <taxon>Bruchinae</taxon>
        <taxon>Bruchini</taxon>
        <taxon>Acanthoscelides</taxon>
    </lineage>
</organism>
<reference evidence="1" key="1">
    <citation type="submission" date="2022-03" db="EMBL/GenBank/DDBJ databases">
        <authorList>
            <person name="Sayadi A."/>
        </authorList>
    </citation>
    <scope>NUCLEOTIDE SEQUENCE</scope>
</reference>
<accession>A0A9P0PWP7</accession>
<name>A0A9P0PWP7_ACAOB</name>
<evidence type="ECO:0000313" key="1">
    <source>
        <dbReference type="EMBL" id="CAH2001791.1"/>
    </source>
</evidence>
<evidence type="ECO:0000313" key="2">
    <source>
        <dbReference type="Proteomes" id="UP001152888"/>
    </source>
</evidence>
<gene>
    <name evidence="1" type="ORF">ACAOBT_LOCUS26435</name>
</gene>
<dbReference type="AlphaFoldDB" id="A0A9P0PWP7"/>
<protein>
    <submittedName>
        <fullName evidence="1">Uncharacterized protein</fullName>
    </submittedName>
</protein>
<proteinExistence type="predicted"/>
<dbReference type="EMBL" id="CAKOFQ010007470">
    <property type="protein sequence ID" value="CAH2001791.1"/>
    <property type="molecule type" value="Genomic_DNA"/>
</dbReference>